<gene>
    <name evidence="1" type="ORF">D1627_17000</name>
</gene>
<dbReference type="RefSeq" id="WP_119433471.1">
    <property type="nucleotide sequence ID" value="NZ_QWGE01000006.1"/>
</dbReference>
<protein>
    <submittedName>
        <fullName evidence="1">Uncharacterized protein</fullName>
    </submittedName>
</protein>
<proteinExistence type="predicted"/>
<dbReference type="OrthoDB" id="852355at2"/>
<dbReference type="EMBL" id="QWGE01000006">
    <property type="protein sequence ID" value="RIJ34061.1"/>
    <property type="molecule type" value="Genomic_DNA"/>
</dbReference>
<comment type="caution">
    <text evidence="1">The sequence shown here is derived from an EMBL/GenBank/DDBJ whole genome shotgun (WGS) entry which is preliminary data.</text>
</comment>
<organism evidence="1 2">
    <name type="scientific">Pontibacter oryzae</name>
    <dbReference type="NCBI Taxonomy" id="2304593"/>
    <lineage>
        <taxon>Bacteria</taxon>
        <taxon>Pseudomonadati</taxon>
        <taxon>Bacteroidota</taxon>
        <taxon>Cytophagia</taxon>
        <taxon>Cytophagales</taxon>
        <taxon>Hymenobacteraceae</taxon>
        <taxon>Pontibacter</taxon>
    </lineage>
</organism>
<dbReference type="Proteomes" id="UP000266005">
    <property type="component" value="Unassembled WGS sequence"/>
</dbReference>
<sequence length="152" mass="17614">MDAQPARSKQTIQQLYNTILPELAQHIHRNLSPVLPLFHDFHLERVIDTWTKDPAASEGEEISIENGNVQQLGLRLRLEGFQKAGAEAFDLAKDLLFRLEKYGYSIGPDKQSTWLEKEYGQRWEQSEYNQLAEKWTEDLIDTLTERLQGLSD</sequence>
<evidence type="ECO:0000313" key="2">
    <source>
        <dbReference type="Proteomes" id="UP000266005"/>
    </source>
</evidence>
<dbReference type="AlphaFoldDB" id="A0A399RT88"/>
<name>A0A399RT88_9BACT</name>
<reference evidence="2" key="1">
    <citation type="submission" date="2018-08" db="EMBL/GenBank/DDBJ databases">
        <title>Mucilaginibacter sp. MYSH2.</title>
        <authorList>
            <person name="Seo T."/>
        </authorList>
    </citation>
    <scope>NUCLEOTIDE SEQUENCE [LARGE SCALE GENOMIC DNA]</scope>
    <source>
        <strain evidence="2">KIRAN</strain>
    </source>
</reference>
<evidence type="ECO:0000313" key="1">
    <source>
        <dbReference type="EMBL" id="RIJ34061.1"/>
    </source>
</evidence>
<keyword evidence="2" id="KW-1185">Reference proteome</keyword>
<accession>A0A399RT88</accession>